<dbReference type="GO" id="GO:0016020">
    <property type="term" value="C:membrane"/>
    <property type="evidence" value="ECO:0007669"/>
    <property type="project" value="TreeGrafter"/>
</dbReference>
<dbReference type="GO" id="GO:0006909">
    <property type="term" value="P:phagocytosis"/>
    <property type="evidence" value="ECO:0007669"/>
    <property type="project" value="TreeGrafter"/>
</dbReference>
<dbReference type="GO" id="GO:0048312">
    <property type="term" value="P:intracellular distribution of mitochondria"/>
    <property type="evidence" value="ECO:0007669"/>
    <property type="project" value="TreeGrafter"/>
</dbReference>
<dbReference type="SUPFAM" id="SSF52540">
    <property type="entry name" value="P-loop containing nucleoside triphosphate hydrolases"/>
    <property type="match status" value="1"/>
</dbReference>
<proteinExistence type="inferred from homology"/>
<accession>A0AAU9KGK8</accession>
<dbReference type="GO" id="GO:0005737">
    <property type="term" value="C:cytoplasm"/>
    <property type="evidence" value="ECO:0007669"/>
    <property type="project" value="TreeGrafter"/>
</dbReference>
<evidence type="ECO:0000256" key="2">
    <source>
        <dbReference type="ARBA" id="ARBA00023134"/>
    </source>
</evidence>
<keyword evidence="8" id="KW-1185">Reference proteome</keyword>
<dbReference type="GO" id="GO:0000266">
    <property type="term" value="P:mitochondrial fission"/>
    <property type="evidence" value="ECO:0007669"/>
    <property type="project" value="TreeGrafter"/>
</dbReference>
<evidence type="ECO:0000259" key="6">
    <source>
        <dbReference type="PROSITE" id="PS51718"/>
    </source>
</evidence>
<dbReference type="InterPro" id="IPR001401">
    <property type="entry name" value="Dynamin_GTPase"/>
</dbReference>
<dbReference type="SMART" id="SM00302">
    <property type="entry name" value="GED"/>
    <property type="match status" value="1"/>
</dbReference>
<dbReference type="Pfam" id="PF01031">
    <property type="entry name" value="Dynamin_M"/>
    <property type="match status" value="1"/>
</dbReference>
<gene>
    <name evidence="7" type="ORF">BSTOLATCC_MIC55783</name>
</gene>
<dbReference type="AlphaFoldDB" id="A0AAU9KGK8"/>
<evidence type="ECO:0000259" key="5">
    <source>
        <dbReference type="PROSITE" id="PS51388"/>
    </source>
</evidence>
<keyword evidence="2 3" id="KW-0342">GTP-binding</keyword>
<keyword evidence="1 3" id="KW-0547">Nucleotide-binding</keyword>
<dbReference type="InterPro" id="IPR027417">
    <property type="entry name" value="P-loop_NTPase"/>
</dbReference>
<dbReference type="InterPro" id="IPR020850">
    <property type="entry name" value="GED_dom"/>
</dbReference>
<dbReference type="InterPro" id="IPR045063">
    <property type="entry name" value="Dynamin_N"/>
</dbReference>
<feature type="domain" description="Dynamin-type G" evidence="6">
    <location>
        <begin position="23"/>
        <end position="291"/>
    </location>
</feature>
<evidence type="ECO:0008006" key="9">
    <source>
        <dbReference type="Google" id="ProtNLM"/>
    </source>
</evidence>
<dbReference type="InterPro" id="IPR022812">
    <property type="entry name" value="Dynamin"/>
</dbReference>
<dbReference type="Pfam" id="PF00350">
    <property type="entry name" value="Dynamin_N"/>
    <property type="match status" value="1"/>
</dbReference>
<dbReference type="PROSITE" id="PS00410">
    <property type="entry name" value="G_DYNAMIN_1"/>
    <property type="match status" value="1"/>
</dbReference>
<dbReference type="GO" id="GO:0005874">
    <property type="term" value="C:microtubule"/>
    <property type="evidence" value="ECO:0007669"/>
    <property type="project" value="TreeGrafter"/>
</dbReference>
<protein>
    <recommendedName>
        <fullName evidence="9">Dynamin</fullName>
    </recommendedName>
</protein>
<dbReference type="GO" id="GO:0003924">
    <property type="term" value="F:GTPase activity"/>
    <property type="evidence" value="ECO:0007669"/>
    <property type="project" value="InterPro"/>
</dbReference>
<dbReference type="InterPro" id="IPR030381">
    <property type="entry name" value="G_DYNAMIN_dom"/>
</dbReference>
<dbReference type="Gene3D" id="1.20.120.1240">
    <property type="entry name" value="Dynamin, middle domain"/>
    <property type="match status" value="1"/>
</dbReference>
<dbReference type="CDD" id="cd08771">
    <property type="entry name" value="DLP_1"/>
    <property type="match status" value="1"/>
</dbReference>
<dbReference type="Proteomes" id="UP001162131">
    <property type="component" value="Unassembled WGS sequence"/>
</dbReference>
<evidence type="ECO:0000256" key="3">
    <source>
        <dbReference type="RuleBase" id="RU003932"/>
    </source>
</evidence>
<evidence type="ECO:0000256" key="1">
    <source>
        <dbReference type="ARBA" id="ARBA00022741"/>
    </source>
</evidence>
<dbReference type="PROSITE" id="PS51718">
    <property type="entry name" value="G_DYNAMIN_2"/>
    <property type="match status" value="1"/>
</dbReference>
<dbReference type="PANTHER" id="PTHR11566:SF21">
    <property type="entry name" value="DYNAMIN RELATED PROTEIN 1, ISOFORM A"/>
    <property type="match status" value="1"/>
</dbReference>
<dbReference type="Pfam" id="PF02212">
    <property type="entry name" value="GED"/>
    <property type="match status" value="1"/>
</dbReference>
<feature type="compositionally biased region" description="Basic and acidic residues" evidence="4">
    <location>
        <begin position="518"/>
        <end position="528"/>
    </location>
</feature>
<sequence length="675" mass="76285">MEKLIPIINRLQDTLLSANIPNSISLPQIVVVGSQSSGKSSVLESIVGRDFLPRGSGIVTRCPLQLKLVRINEDEEYGVFSHVGDCKFTDFSLIRDEIINRTQELTGNGKGITTKPIDLTIYSPKVLDISLVDLPGIVKISVSGQSEVIAKQIREMIIEYIQNPNAIILAVSPANNDLANSDALHIAQMVDPRGERTLGVLTKIDIMDRGTDALSMLNGSVFPLRLGYVGIICRSQEDINNGMPMDIHSQLEDRFFKESPIYGRISDRLGVRYLRTRLNKLLMDHINNTIPEVKKNIMDLLQAVESELESYGQIINEKEEKSAFLLTIIQKVVKSYQDNIAGKNLKNVTEELLGGARINYIFHSIFKNMISSINPLDEVSDQDIRTAIMNSSGLRGSLFVPETAFEVLIKQQIPRLKDPSLRCMSLVYEELKQIIYKLDIPELERFSNLKEKVSEVINNLLSRCLEPTGHMISDIVEVEMGYINSKHPQFIGGTNAILELQNVIKSPSQDMLIDKKPVTPVPARRDETPPPSSSFWPFSRSQTRPQRELKFEDLENERQDNSGPPMRIRANMNPTQEESQQTELIKILIKSYYNIVKTNVSDLVPKTIMGFLVNKSREELQRELVKELYKDNLYDVLLEEGGNIGPRREKCIKIGKGLRKAIDILNEVREYRISD</sequence>
<dbReference type="EMBL" id="CAJZBQ010000054">
    <property type="protein sequence ID" value="CAG9332333.1"/>
    <property type="molecule type" value="Genomic_DNA"/>
</dbReference>
<dbReference type="InterPro" id="IPR000375">
    <property type="entry name" value="Dynamin_stalk"/>
</dbReference>
<dbReference type="InterPro" id="IPR003130">
    <property type="entry name" value="GED"/>
</dbReference>
<dbReference type="GO" id="GO:0005525">
    <property type="term" value="F:GTP binding"/>
    <property type="evidence" value="ECO:0007669"/>
    <property type="project" value="UniProtKB-KW"/>
</dbReference>
<feature type="compositionally biased region" description="Basic and acidic residues" evidence="4">
    <location>
        <begin position="545"/>
        <end position="560"/>
    </location>
</feature>
<dbReference type="GO" id="GO:0016559">
    <property type="term" value="P:peroxisome fission"/>
    <property type="evidence" value="ECO:0007669"/>
    <property type="project" value="TreeGrafter"/>
</dbReference>
<evidence type="ECO:0000256" key="4">
    <source>
        <dbReference type="SAM" id="MobiDB-lite"/>
    </source>
</evidence>
<reference evidence="7" key="1">
    <citation type="submission" date="2021-09" db="EMBL/GenBank/DDBJ databases">
        <authorList>
            <consortium name="AG Swart"/>
            <person name="Singh M."/>
            <person name="Singh A."/>
            <person name="Seah K."/>
            <person name="Emmerich C."/>
        </authorList>
    </citation>
    <scope>NUCLEOTIDE SEQUENCE</scope>
    <source>
        <strain evidence="7">ATCC30299</strain>
    </source>
</reference>
<dbReference type="InterPro" id="IPR019762">
    <property type="entry name" value="Dynamin_GTPase_CS"/>
</dbReference>
<comment type="caution">
    <text evidence="7">The sequence shown here is derived from an EMBL/GenBank/DDBJ whole genome shotgun (WGS) entry which is preliminary data.</text>
</comment>
<dbReference type="PANTHER" id="PTHR11566">
    <property type="entry name" value="DYNAMIN"/>
    <property type="match status" value="1"/>
</dbReference>
<dbReference type="PROSITE" id="PS51388">
    <property type="entry name" value="GED"/>
    <property type="match status" value="1"/>
</dbReference>
<dbReference type="SMART" id="SM00053">
    <property type="entry name" value="DYNc"/>
    <property type="match status" value="1"/>
</dbReference>
<comment type="similarity">
    <text evidence="3">Belongs to the TRAFAC class dynamin-like GTPase superfamily. Dynamin/Fzo/YdjA family.</text>
</comment>
<evidence type="ECO:0000313" key="7">
    <source>
        <dbReference type="EMBL" id="CAG9332333.1"/>
    </source>
</evidence>
<evidence type="ECO:0000313" key="8">
    <source>
        <dbReference type="Proteomes" id="UP001162131"/>
    </source>
</evidence>
<dbReference type="Gene3D" id="3.40.50.300">
    <property type="entry name" value="P-loop containing nucleotide triphosphate hydrolases"/>
    <property type="match status" value="1"/>
</dbReference>
<feature type="region of interest" description="Disordered" evidence="4">
    <location>
        <begin position="518"/>
        <end position="577"/>
    </location>
</feature>
<dbReference type="GO" id="GO:0008017">
    <property type="term" value="F:microtubule binding"/>
    <property type="evidence" value="ECO:0007669"/>
    <property type="project" value="TreeGrafter"/>
</dbReference>
<feature type="domain" description="GED" evidence="5">
    <location>
        <begin position="582"/>
        <end position="673"/>
    </location>
</feature>
<organism evidence="7 8">
    <name type="scientific">Blepharisma stoltei</name>
    <dbReference type="NCBI Taxonomy" id="1481888"/>
    <lineage>
        <taxon>Eukaryota</taxon>
        <taxon>Sar</taxon>
        <taxon>Alveolata</taxon>
        <taxon>Ciliophora</taxon>
        <taxon>Postciliodesmatophora</taxon>
        <taxon>Heterotrichea</taxon>
        <taxon>Heterotrichida</taxon>
        <taxon>Blepharismidae</taxon>
        <taxon>Blepharisma</taxon>
    </lineage>
</organism>
<name>A0AAU9KGK8_9CILI</name>
<dbReference type="PRINTS" id="PR00195">
    <property type="entry name" value="DYNAMIN"/>
</dbReference>